<evidence type="ECO:0000313" key="6">
    <source>
        <dbReference type="Proteomes" id="UP000436088"/>
    </source>
</evidence>
<evidence type="ECO:0000256" key="1">
    <source>
        <dbReference type="ARBA" id="ARBA00022723"/>
    </source>
</evidence>
<sequence length="134" mass="15366">MNKIRRLRASELEAFDETKSGVKGIVDAGIKPRRNEAKPKYSIVEKVRNASKRWGFFQVLNHGIPMNVMEGMKDGAPHQRLNGEIRLAPYPPKTEELPAVFRDIMVEYSKQVMNLGYFLFELLSEALVLDPDYL</sequence>
<reference evidence="5" key="1">
    <citation type="submission" date="2019-09" db="EMBL/GenBank/DDBJ databases">
        <title>Draft genome information of white flower Hibiscus syriacus.</title>
        <authorList>
            <person name="Kim Y.-M."/>
        </authorList>
    </citation>
    <scope>NUCLEOTIDE SEQUENCE [LARGE SCALE GENOMIC DNA]</scope>
    <source>
        <strain evidence="5">YM2019G1</strain>
    </source>
</reference>
<evidence type="ECO:0000313" key="5">
    <source>
        <dbReference type="EMBL" id="KAE8698257.1"/>
    </source>
</evidence>
<keyword evidence="3" id="KW-0408">Iron</keyword>
<name>A0A6A3A3L8_HIBSY</name>
<dbReference type="GO" id="GO:0016491">
    <property type="term" value="F:oxidoreductase activity"/>
    <property type="evidence" value="ECO:0007669"/>
    <property type="project" value="UniProtKB-KW"/>
</dbReference>
<proteinExistence type="predicted"/>
<evidence type="ECO:0000259" key="4">
    <source>
        <dbReference type="Pfam" id="PF14226"/>
    </source>
</evidence>
<dbReference type="PANTHER" id="PTHR10209:SF791">
    <property type="entry name" value="1-AMINOCYCLOPROPANE-1-CARBOXYLATE OXIDASE HOMOLOG 1"/>
    <property type="match status" value="1"/>
</dbReference>
<dbReference type="PANTHER" id="PTHR10209">
    <property type="entry name" value="OXIDOREDUCTASE, 2OG-FE II OXYGENASE FAMILY PROTEIN"/>
    <property type="match status" value="1"/>
</dbReference>
<dbReference type="InterPro" id="IPR027443">
    <property type="entry name" value="IPNS-like_sf"/>
</dbReference>
<feature type="domain" description="Non-haem dioxygenase N-terminal" evidence="4">
    <location>
        <begin position="39"/>
        <end position="75"/>
    </location>
</feature>
<keyword evidence="2" id="KW-0560">Oxidoreductase</keyword>
<evidence type="ECO:0000256" key="2">
    <source>
        <dbReference type="ARBA" id="ARBA00023002"/>
    </source>
</evidence>
<dbReference type="Gene3D" id="2.60.120.330">
    <property type="entry name" value="B-lactam Antibiotic, Isopenicillin N Synthase, Chain"/>
    <property type="match status" value="2"/>
</dbReference>
<dbReference type="AlphaFoldDB" id="A0A6A3A3L8"/>
<dbReference type="Proteomes" id="UP000436088">
    <property type="component" value="Unassembled WGS sequence"/>
</dbReference>
<dbReference type="Pfam" id="PF14226">
    <property type="entry name" value="DIOX_N"/>
    <property type="match status" value="1"/>
</dbReference>
<protein>
    <recommendedName>
        <fullName evidence="4">Non-haem dioxygenase N-terminal domain-containing protein</fullName>
    </recommendedName>
</protein>
<dbReference type="GO" id="GO:0046872">
    <property type="term" value="F:metal ion binding"/>
    <property type="evidence" value="ECO:0007669"/>
    <property type="project" value="UniProtKB-KW"/>
</dbReference>
<gene>
    <name evidence="5" type="ORF">F3Y22_tig00110600pilonHSYRG00076</name>
</gene>
<dbReference type="SUPFAM" id="SSF51197">
    <property type="entry name" value="Clavaminate synthase-like"/>
    <property type="match status" value="1"/>
</dbReference>
<organism evidence="5 6">
    <name type="scientific">Hibiscus syriacus</name>
    <name type="common">Rose of Sharon</name>
    <dbReference type="NCBI Taxonomy" id="106335"/>
    <lineage>
        <taxon>Eukaryota</taxon>
        <taxon>Viridiplantae</taxon>
        <taxon>Streptophyta</taxon>
        <taxon>Embryophyta</taxon>
        <taxon>Tracheophyta</taxon>
        <taxon>Spermatophyta</taxon>
        <taxon>Magnoliopsida</taxon>
        <taxon>eudicotyledons</taxon>
        <taxon>Gunneridae</taxon>
        <taxon>Pentapetalae</taxon>
        <taxon>rosids</taxon>
        <taxon>malvids</taxon>
        <taxon>Malvales</taxon>
        <taxon>Malvaceae</taxon>
        <taxon>Malvoideae</taxon>
        <taxon>Hibiscus</taxon>
    </lineage>
</organism>
<comment type="caution">
    <text evidence="5">The sequence shown here is derived from an EMBL/GenBank/DDBJ whole genome shotgun (WGS) entry which is preliminary data.</text>
</comment>
<keyword evidence="6" id="KW-1185">Reference proteome</keyword>
<keyword evidence="1" id="KW-0479">Metal-binding</keyword>
<dbReference type="InterPro" id="IPR026992">
    <property type="entry name" value="DIOX_N"/>
</dbReference>
<accession>A0A6A3A3L8</accession>
<evidence type="ECO:0000256" key="3">
    <source>
        <dbReference type="ARBA" id="ARBA00023004"/>
    </source>
</evidence>
<dbReference type="EMBL" id="VEPZ02001046">
    <property type="protein sequence ID" value="KAE8698257.1"/>
    <property type="molecule type" value="Genomic_DNA"/>
</dbReference>